<organism evidence="2 3">
    <name type="scientific">Rhizophagus irregularis (strain DAOM 181602 / DAOM 197198 / MUCL 43194)</name>
    <name type="common">Arbuscular mycorrhizal fungus</name>
    <name type="synonym">Glomus intraradices</name>
    <dbReference type="NCBI Taxonomy" id="747089"/>
    <lineage>
        <taxon>Eukaryota</taxon>
        <taxon>Fungi</taxon>
        <taxon>Fungi incertae sedis</taxon>
        <taxon>Mucoromycota</taxon>
        <taxon>Glomeromycotina</taxon>
        <taxon>Glomeromycetes</taxon>
        <taxon>Glomerales</taxon>
        <taxon>Glomeraceae</taxon>
        <taxon>Rhizophagus</taxon>
    </lineage>
</organism>
<proteinExistence type="predicted"/>
<keyword evidence="3" id="KW-1185">Reference proteome</keyword>
<evidence type="ECO:0000313" key="2">
    <source>
        <dbReference type="EMBL" id="POG80670.1"/>
    </source>
</evidence>
<gene>
    <name evidence="2" type="ORF">GLOIN_2v1471419</name>
</gene>
<feature type="region of interest" description="Disordered" evidence="1">
    <location>
        <begin position="228"/>
        <end position="247"/>
    </location>
</feature>
<comment type="caution">
    <text evidence="2">The sequence shown here is derived from an EMBL/GenBank/DDBJ whole genome shotgun (WGS) entry which is preliminary data.</text>
</comment>
<name>A0A2P4QSR0_RHIID</name>
<protein>
    <submittedName>
        <fullName evidence="2">Uncharacterized protein</fullName>
    </submittedName>
</protein>
<reference evidence="2 3" key="2">
    <citation type="journal article" date="2018" name="New Phytol.">
        <title>High intraspecific genome diversity in the model arbuscular mycorrhizal symbiont Rhizophagus irregularis.</title>
        <authorList>
            <person name="Chen E.C.H."/>
            <person name="Morin E."/>
            <person name="Beaudet D."/>
            <person name="Noel J."/>
            <person name="Yildirir G."/>
            <person name="Ndikumana S."/>
            <person name="Charron P."/>
            <person name="St-Onge C."/>
            <person name="Giorgi J."/>
            <person name="Kruger M."/>
            <person name="Marton T."/>
            <person name="Ropars J."/>
            <person name="Grigoriev I.V."/>
            <person name="Hainaut M."/>
            <person name="Henrissat B."/>
            <person name="Roux C."/>
            <person name="Martin F."/>
            <person name="Corradi N."/>
        </authorList>
    </citation>
    <scope>NUCLEOTIDE SEQUENCE [LARGE SCALE GENOMIC DNA]</scope>
    <source>
        <strain evidence="2 3">DAOM 197198</strain>
    </source>
</reference>
<evidence type="ECO:0000313" key="3">
    <source>
        <dbReference type="Proteomes" id="UP000018888"/>
    </source>
</evidence>
<sequence>MNSTTKEALDRFQNILERLLDILKTNEENIEYNKNFDAKIIKKKILAEFEHGCKDGNNDTHILLKVWYLYYQWAGIWKVHQIGMRIGNHNLQQDALSAASPLFPSAGKSNYVLAIAQHLSTLTKYPRLNEILQYVGAFRIPKNNDNKNEDQKPVCFGFDEALETFDPLSHEIFKDLESPELYKEEYERLVACYKNGLERMQVIYKQDVIKIKFRNVQGRRALKIQRTRHKDYAEKKKTERKASHKLISRSPKNEEKYFYMKNKYWSVY</sequence>
<dbReference type="AlphaFoldDB" id="A0A2P4QSR0"/>
<evidence type="ECO:0000256" key="1">
    <source>
        <dbReference type="SAM" id="MobiDB-lite"/>
    </source>
</evidence>
<reference evidence="2 3" key="1">
    <citation type="journal article" date="2013" name="Proc. Natl. Acad. Sci. U.S.A.">
        <title>Genome of an arbuscular mycorrhizal fungus provides insight into the oldest plant symbiosis.</title>
        <authorList>
            <person name="Tisserant E."/>
            <person name="Malbreil M."/>
            <person name="Kuo A."/>
            <person name="Kohler A."/>
            <person name="Symeonidi A."/>
            <person name="Balestrini R."/>
            <person name="Charron P."/>
            <person name="Duensing N."/>
            <person name="Frei Dit Frey N."/>
            <person name="Gianinazzi-Pearson V."/>
            <person name="Gilbert L.B."/>
            <person name="Handa Y."/>
            <person name="Herr J.R."/>
            <person name="Hijri M."/>
            <person name="Koul R."/>
            <person name="Kawaguchi M."/>
            <person name="Krajinski F."/>
            <person name="Lammers P.J."/>
            <person name="Masclaux F.G."/>
            <person name="Murat C."/>
            <person name="Morin E."/>
            <person name="Ndikumana S."/>
            <person name="Pagni M."/>
            <person name="Petitpierre D."/>
            <person name="Requena N."/>
            <person name="Rosikiewicz P."/>
            <person name="Riley R."/>
            <person name="Saito K."/>
            <person name="San Clemente H."/>
            <person name="Shapiro H."/>
            <person name="van Tuinen D."/>
            <person name="Becard G."/>
            <person name="Bonfante P."/>
            <person name="Paszkowski U."/>
            <person name="Shachar-Hill Y.Y."/>
            <person name="Tuskan G.A."/>
            <person name="Young P.W."/>
            <person name="Sanders I.R."/>
            <person name="Henrissat B."/>
            <person name="Rensing S.A."/>
            <person name="Grigoriev I.V."/>
            <person name="Corradi N."/>
            <person name="Roux C."/>
            <person name="Martin F."/>
        </authorList>
    </citation>
    <scope>NUCLEOTIDE SEQUENCE [LARGE SCALE GENOMIC DNA]</scope>
    <source>
        <strain evidence="2 3">DAOM 197198</strain>
    </source>
</reference>
<dbReference type="Proteomes" id="UP000018888">
    <property type="component" value="Unassembled WGS sequence"/>
</dbReference>
<dbReference type="EMBL" id="AUPC02000016">
    <property type="protein sequence ID" value="POG80670.1"/>
    <property type="molecule type" value="Genomic_DNA"/>
</dbReference>
<accession>A0A2P4QSR0</accession>
<feature type="compositionally biased region" description="Basic and acidic residues" evidence="1">
    <location>
        <begin position="230"/>
        <end position="241"/>
    </location>
</feature>